<evidence type="ECO:0000256" key="5">
    <source>
        <dbReference type="ARBA" id="ARBA00023331"/>
    </source>
</evidence>
<dbReference type="GO" id="GO:0044218">
    <property type="term" value="C:other organism cell membrane"/>
    <property type="evidence" value="ECO:0007669"/>
    <property type="project" value="UniProtKB-KW"/>
</dbReference>
<dbReference type="Gene3D" id="2.60.270.20">
    <property type="entry name" value="Cytolysin/lectin"/>
    <property type="match status" value="1"/>
</dbReference>
<dbReference type="InterPro" id="IPR050677">
    <property type="entry name" value="Actinoporin_PFT"/>
</dbReference>
<dbReference type="STRING" id="144197.ENSSPAP00000020371"/>
<keyword evidence="5" id="KW-0166">Nematocyst</keyword>
<dbReference type="GO" id="GO:0015267">
    <property type="term" value="F:channel activity"/>
    <property type="evidence" value="ECO:0007669"/>
    <property type="project" value="InterPro"/>
</dbReference>
<reference evidence="6" key="1">
    <citation type="submission" date="2023-09" db="UniProtKB">
        <authorList>
            <consortium name="Ensembl"/>
        </authorList>
    </citation>
    <scope>IDENTIFICATION</scope>
</reference>
<evidence type="ECO:0000256" key="3">
    <source>
        <dbReference type="ARBA" id="ARBA00022537"/>
    </source>
</evidence>
<evidence type="ECO:0000256" key="1">
    <source>
        <dbReference type="ARBA" id="ARBA00004175"/>
    </source>
</evidence>
<organism evidence="6">
    <name type="scientific">Stegastes partitus</name>
    <name type="common">bicolor damselfish</name>
    <dbReference type="NCBI Taxonomy" id="144197"/>
    <lineage>
        <taxon>Eukaryota</taxon>
        <taxon>Metazoa</taxon>
        <taxon>Chordata</taxon>
        <taxon>Craniata</taxon>
        <taxon>Vertebrata</taxon>
        <taxon>Euteleostomi</taxon>
        <taxon>Actinopterygii</taxon>
        <taxon>Neopterygii</taxon>
        <taxon>Teleostei</taxon>
        <taxon>Neoteleostei</taxon>
        <taxon>Acanthomorphata</taxon>
        <taxon>Ovalentaria</taxon>
        <taxon>Pomacentridae</taxon>
        <taxon>Stegastes</taxon>
    </lineage>
</organism>
<evidence type="ECO:0000313" key="6">
    <source>
        <dbReference type="Ensembl" id="ENSSPAP00000020371.1"/>
    </source>
</evidence>
<dbReference type="GeneTree" id="ENSGT00940000164286"/>
<evidence type="ECO:0000256" key="4">
    <source>
        <dbReference type="ARBA" id="ARBA00023298"/>
    </source>
</evidence>
<keyword evidence="4" id="KW-0472">Membrane</keyword>
<dbReference type="InterPro" id="IPR015926">
    <property type="entry name" value="Cytolysin/lectin"/>
</dbReference>
<keyword evidence="4" id="KW-1053">Target membrane</keyword>
<proteinExistence type="predicted"/>
<dbReference type="SUPFAM" id="SSF63724">
    <property type="entry name" value="Cytolysin/lectin"/>
    <property type="match status" value="1"/>
</dbReference>
<name>A0A3B5AIW2_9TELE</name>
<keyword evidence="3" id="KW-1052">Target cell membrane</keyword>
<dbReference type="GO" id="GO:0006812">
    <property type="term" value="P:monoatomic cation transport"/>
    <property type="evidence" value="ECO:0007669"/>
    <property type="project" value="InterPro"/>
</dbReference>
<dbReference type="GO" id="GO:0046931">
    <property type="term" value="P:pore complex assembly"/>
    <property type="evidence" value="ECO:0007669"/>
    <property type="project" value="InterPro"/>
</dbReference>
<dbReference type="AlphaFoldDB" id="A0A3B5AIW2"/>
<dbReference type="PANTHER" id="PTHR40388">
    <property type="entry name" value="BRYOPORIN"/>
    <property type="match status" value="1"/>
</dbReference>
<dbReference type="PANTHER" id="PTHR40388:SF2">
    <property type="entry name" value="ACTINOPORIN-LIKE PROTEIN"/>
    <property type="match status" value="1"/>
</dbReference>
<dbReference type="Ensembl" id="ENSSPAT00000020685.1">
    <property type="protein sequence ID" value="ENSSPAP00000020371.1"/>
    <property type="gene ID" value="ENSSPAG00000015378.1"/>
</dbReference>
<dbReference type="GO" id="GO:0046930">
    <property type="term" value="C:pore complex"/>
    <property type="evidence" value="ECO:0007669"/>
    <property type="project" value="InterPro"/>
</dbReference>
<accession>A0A3B5AIW2</accession>
<protein>
    <submittedName>
        <fullName evidence="6">Uncharacterized protein</fullName>
    </submittedName>
</protein>
<evidence type="ECO:0000256" key="2">
    <source>
        <dbReference type="ARBA" id="ARBA00004532"/>
    </source>
</evidence>
<dbReference type="GO" id="GO:0042151">
    <property type="term" value="C:nematocyst"/>
    <property type="evidence" value="ECO:0007669"/>
    <property type="project" value="UniProtKB-SubCell"/>
</dbReference>
<dbReference type="GO" id="GO:0051715">
    <property type="term" value="P:cytolysis in another organism"/>
    <property type="evidence" value="ECO:0007669"/>
    <property type="project" value="InterPro"/>
</dbReference>
<dbReference type="Pfam" id="PF06369">
    <property type="entry name" value="Anemone_cytotox"/>
    <property type="match status" value="1"/>
</dbReference>
<sequence length="170" mass="19774">QSPDFWKTNIMGSAESRECVVKITNKSKYTLSRPWYCTASFHIHHQKHLHSWCWSLFKKTAHRATGAVGVFTYELDADCADKDVRKVAVMFSVPFDFNFYENWFAVGVFDKLRNCDHHLYEEMYYYTQSRFVRGSANGERLTHSDDDVNISATMTDTYQPTLAVSKVCLK</sequence>
<dbReference type="InterPro" id="IPR009104">
    <property type="entry name" value="Anemon_actinoporin-like"/>
</dbReference>
<comment type="subcellular location">
    <subcellularLocation>
        <location evidence="2">Nematocyst</location>
    </subcellularLocation>
    <subcellularLocation>
        <location evidence="1">Target cell membrane</location>
    </subcellularLocation>
</comment>